<dbReference type="InterPro" id="IPR001128">
    <property type="entry name" value="Cyt_P450"/>
</dbReference>
<dbReference type="Proteomes" id="UP001500979">
    <property type="component" value="Unassembled WGS sequence"/>
</dbReference>
<dbReference type="SUPFAM" id="SSF48264">
    <property type="entry name" value="Cytochrome P450"/>
    <property type="match status" value="1"/>
</dbReference>
<dbReference type="InterPro" id="IPR036396">
    <property type="entry name" value="Cyt_P450_sf"/>
</dbReference>
<evidence type="ECO:0000313" key="5">
    <source>
        <dbReference type="Proteomes" id="UP001500979"/>
    </source>
</evidence>
<dbReference type="Gene3D" id="1.10.630.10">
    <property type="entry name" value="Cytochrome P450"/>
    <property type="match status" value="2"/>
</dbReference>
<gene>
    <name evidence="4" type="ORF">GCM10010470_12910</name>
</gene>
<evidence type="ECO:0008006" key="6">
    <source>
        <dbReference type="Google" id="ProtNLM"/>
    </source>
</evidence>
<keyword evidence="2" id="KW-0503">Monooxygenase</keyword>
<dbReference type="InterPro" id="IPR002397">
    <property type="entry name" value="Cyt_P450_B"/>
</dbReference>
<reference evidence="4 5" key="1">
    <citation type="journal article" date="2019" name="Int. J. Syst. Evol. Microbiol.">
        <title>The Global Catalogue of Microorganisms (GCM) 10K type strain sequencing project: providing services to taxonomists for standard genome sequencing and annotation.</title>
        <authorList>
            <consortium name="The Broad Institute Genomics Platform"/>
            <consortium name="The Broad Institute Genome Sequencing Center for Infectious Disease"/>
            <person name="Wu L."/>
            <person name="Ma J."/>
        </authorList>
    </citation>
    <scope>NUCLEOTIDE SEQUENCE [LARGE SCALE GENOMIC DNA]</scope>
    <source>
        <strain evidence="4 5">JCM 9383</strain>
    </source>
</reference>
<keyword evidence="5" id="KW-1185">Reference proteome</keyword>
<evidence type="ECO:0000256" key="1">
    <source>
        <dbReference type="ARBA" id="ARBA00010617"/>
    </source>
</evidence>
<dbReference type="PRINTS" id="PR00359">
    <property type="entry name" value="BP450"/>
</dbReference>
<accession>A0ABN3V6E5</accession>
<feature type="region of interest" description="Disordered" evidence="3">
    <location>
        <begin position="1"/>
        <end position="21"/>
    </location>
</feature>
<sequence>MLDLFADFSSSDPTRSMAKSAQGCPYQWDAEKNAVYALRADDVRNMLLDPDFWSQRSSDPRIGLLDEQDAERRSALKDFFSHWPVFSDGDHHKRMRHAALRLLRGVVTPELTETCRKLATSRLVEAGESPFDWIARIARPLAREAVAALTGRADADRLVELGNVVMDELATPRLEMDRVDAALAAIAELREWLRGARAEPGSAFVAGLAKLWDDERFGPDSATSLLTQIVTGAYEPTVASLAVAGERVTGQVLASVPPQAVREEVFRLATPFRFASRYVRRPAAVGPHQLDTGDRVVLCLGTANLDPDHFPEPLEIRHRKGQARSLSFGVGPHHCPGAPLARAVVEVLLGSMAELGVHFVADRVEREPELPMLRYRRLEGRLVHSEIPAEAPR</sequence>
<evidence type="ECO:0000256" key="3">
    <source>
        <dbReference type="SAM" id="MobiDB-lite"/>
    </source>
</evidence>
<protein>
    <recommendedName>
        <fullName evidence="6">Cytochrome P450</fullName>
    </recommendedName>
</protein>
<keyword evidence="2" id="KW-0479">Metal-binding</keyword>
<keyword evidence="2" id="KW-0349">Heme</keyword>
<evidence type="ECO:0000256" key="2">
    <source>
        <dbReference type="RuleBase" id="RU000461"/>
    </source>
</evidence>
<comment type="similarity">
    <text evidence="1 2">Belongs to the cytochrome P450 family.</text>
</comment>
<feature type="compositionally biased region" description="Polar residues" evidence="3">
    <location>
        <begin position="8"/>
        <end position="19"/>
    </location>
</feature>
<evidence type="ECO:0000313" key="4">
    <source>
        <dbReference type="EMBL" id="GAA2780543.1"/>
    </source>
</evidence>
<name>A0ABN3V6E5_9PSEU</name>
<dbReference type="EMBL" id="BAAAUX010000006">
    <property type="protein sequence ID" value="GAA2780543.1"/>
    <property type="molecule type" value="Genomic_DNA"/>
</dbReference>
<dbReference type="PROSITE" id="PS00086">
    <property type="entry name" value="CYTOCHROME_P450"/>
    <property type="match status" value="1"/>
</dbReference>
<dbReference type="PANTHER" id="PTHR46696:SF1">
    <property type="entry name" value="CYTOCHROME P450 YJIB-RELATED"/>
    <property type="match status" value="1"/>
</dbReference>
<keyword evidence="2" id="KW-0408">Iron</keyword>
<proteinExistence type="inferred from homology"/>
<dbReference type="InterPro" id="IPR017972">
    <property type="entry name" value="Cyt_P450_CS"/>
</dbReference>
<organism evidence="4 5">
    <name type="scientific">Saccharopolyspora taberi</name>
    <dbReference type="NCBI Taxonomy" id="60895"/>
    <lineage>
        <taxon>Bacteria</taxon>
        <taxon>Bacillati</taxon>
        <taxon>Actinomycetota</taxon>
        <taxon>Actinomycetes</taxon>
        <taxon>Pseudonocardiales</taxon>
        <taxon>Pseudonocardiaceae</taxon>
        <taxon>Saccharopolyspora</taxon>
    </lineage>
</organism>
<dbReference type="PANTHER" id="PTHR46696">
    <property type="entry name" value="P450, PUTATIVE (EUROFUNG)-RELATED"/>
    <property type="match status" value="1"/>
</dbReference>
<comment type="caution">
    <text evidence="4">The sequence shown here is derived from an EMBL/GenBank/DDBJ whole genome shotgun (WGS) entry which is preliminary data.</text>
</comment>
<keyword evidence="2" id="KW-0560">Oxidoreductase</keyword>
<dbReference type="Pfam" id="PF00067">
    <property type="entry name" value="p450"/>
    <property type="match status" value="1"/>
</dbReference>